<dbReference type="InterPro" id="IPR000504">
    <property type="entry name" value="RRM_dom"/>
</dbReference>
<proteinExistence type="predicted"/>
<organism evidence="6 7">
    <name type="scientific">Turnera subulata</name>
    <dbReference type="NCBI Taxonomy" id="218843"/>
    <lineage>
        <taxon>Eukaryota</taxon>
        <taxon>Viridiplantae</taxon>
        <taxon>Streptophyta</taxon>
        <taxon>Embryophyta</taxon>
        <taxon>Tracheophyta</taxon>
        <taxon>Spermatophyta</taxon>
        <taxon>Magnoliopsida</taxon>
        <taxon>eudicotyledons</taxon>
        <taxon>Gunneridae</taxon>
        <taxon>Pentapetalae</taxon>
        <taxon>rosids</taxon>
        <taxon>fabids</taxon>
        <taxon>Malpighiales</taxon>
        <taxon>Passifloraceae</taxon>
        <taxon>Turnera</taxon>
    </lineage>
</organism>
<dbReference type="InterPro" id="IPR012677">
    <property type="entry name" value="Nucleotide-bd_a/b_plait_sf"/>
</dbReference>
<dbReference type="InterPro" id="IPR032710">
    <property type="entry name" value="NTF2-like_dom_sf"/>
</dbReference>
<dbReference type="EMBL" id="JAKUCV010003086">
    <property type="protein sequence ID" value="KAJ4840270.1"/>
    <property type="molecule type" value="Genomic_DNA"/>
</dbReference>
<dbReference type="GO" id="GO:1990904">
    <property type="term" value="C:ribonucleoprotein complex"/>
    <property type="evidence" value="ECO:0007669"/>
    <property type="project" value="TreeGrafter"/>
</dbReference>
<feature type="compositionally biased region" description="Polar residues" evidence="3">
    <location>
        <begin position="460"/>
        <end position="471"/>
    </location>
</feature>
<dbReference type="InterPro" id="IPR039539">
    <property type="entry name" value="Ras_GTPase_bind_prot"/>
</dbReference>
<evidence type="ECO:0000256" key="3">
    <source>
        <dbReference type="SAM" id="MobiDB-lite"/>
    </source>
</evidence>
<dbReference type="InterPro" id="IPR002075">
    <property type="entry name" value="NTF2_dom"/>
</dbReference>
<dbReference type="Gene3D" id="3.30.70.330">
    <property type="match status" value="1"/>
</dbReference>
<dbReference type="GO" id="GO:0005829">
    <property type="term" value="C:cytosol"/>
    <property type="evidence" value="ECO:0007669"/>
    <property type="project" value="TreeGrafter"/>
</dbReference>
<dbReference type="Pfam" id="PF02136">
    <property type="entry name" value="NTF2"/>
    <property type="match status" value="1"/>
</dbReference>
<keyword evidence="1 2" id="KW-0694">RNA-binding</keyword>
<feature type="domain" description="NTF2" evidence="5">
    <location>
        <begin position="17"/>
        <end position="131"/>
    </location>
</feature>
<dbReference type="PANTHER" id="PTHR10693:SF58">
    <property type="entry name" value="OS02G0131700 PROTEIN"/>
    <property type="match status" value="1"/>
</dbReference>
<name>A0A9Q0JGY3_9ROSI</name>
<dbReference type="Pfam" id="PF00076">
    <property type="entry name" value="RRM_1"/>
    <property type="match status" value="1"/>
</dbReference>
<keyword evidence="7" id="KW-1185">Reference proteome</keyword>
<dbReference type="SUPFAM" id="SSF54427">
    <property type="entry name" value="NTF2-like"/>
    <property type="match status" value="1"/>
</dbReference>
<dbReference type="FunFam" id="3.10.450.50:FF:000003">
    <property type="entry name" value="Nuclear transport factor 2 family protein"/>
    <property type="match status" value="1"/>
</dbReference>
<feature type="region of interest" description="Disordered" evidence="3">
    <location>
        <begin position="393"/>
        <end position="471"/>
    </location>
</feature>
<dbReference type="CDD" id="cd00590">
    <property type="entry name" value="RRM_SF"/>
    <property type="match status" value="1"/>
</dbReference>
<feature type="region of interest" description="Disordered" evidence="3">
    <location>
        <begin position="217"/>
        <end position="243"/>
    </location>
</feature>
<gene>
    <name evidence="6" type="ORF">Tsubulata_024966</name>
</gene>
<sequence length="471" mass="52477">MTTPYPVGPVPVTAAQVGTYFVEQYYRVLQEKPNFVYQFYSDTSTMLRIDGNNRETAANMLQIHNLIMSLNYTEVAIKTAHALESWNLGVLVMVTGSVQSKDFTGRRKFVETFFLAPQDKGYFVLNDVFHFIDEEPIHHHPSMLLAQNNIDSKLHAPNPIAESVPNYLLSEIHARDFVAPPDVKENGPVDNYSFPEQRLQQVPESENILEEHVVEEVNGSLQNSGSTVQDHLPASVEESAGEPQKHTYASILLAKGQSATSVNSQPSVSKNAPPASEWNQASQPPPQQSTTLSTSFERSGTEFFEEALDDEDEIRSVYVRNLLPTVSEAEIEEEFKNFGKIAPEGVVIRSRKDVGVCYAFVEFEDMTGVHNAVKAGSAIVAGRQVYIEERRPNSNIPSRFGRGRGRGRGSYQIDASRGRFGARNFGRGGGYDAGDRDYNRTRGNGYYRPSPRQDRGFSGHQVSRSGQNQSE</sequence>
<feature type="compositionally biased region" description="Polar residues" evidence="3">
    <location>
        <begin position="260"/>
        <end position="270"/>
    </location>
</feature>
<reference evidence="6" key="1">
    <citation type="submission" date="2022-02" db="EMBL/GenBank/DDBJ databases">
        <authorList>
            <person name="Henning P.M."/>
            <person name="McCubbin A.G."/>
            <person name="Shore J.S."/>
        </authorList>
    </citation>
    <scope>NUCLEOTIDE SEQUENCE</scope>
    <source>
        <strain evidence="6">F60SS</strain>
        <tissue evidence="6">Leaves</tissue>
    </source>
</reference>
<comment type="caution">
    <text evidence="6">The sequence shown here is derived from an EMBL/GenBank/DDBJ whole genome shotgun (WGS) entry which is preliminary data.</text>
</comment>
<reference evidence="6" key="2">
    <citation type="journal article" date="2023" name="Plants (Basel)">
        <title>Annotation of the Turnera subulata (Passifloraceae) Draft Genome Reveals the S-Locus Evolved after the Divergence of Turneroideae from Passifloroideae in a Stepwise Manner.</title>
        <authorList>
            <person name="Henning P.M."/>
            <person name="Roalson E.H."/>
            <person name="Mir W."/>
            <person name="McCubbin A.G."/>
            <person name="Shore J.S."/>
        </authorList>
    </citation>
    <scope>NUCLEOTIDE SEQUENCE</scope>
    <source>
        <strain evidence="6">F60SS</strain>
    </source>
</reference>
<dbReference type="InterPro" id="IPR035979">
    <property type="entry name" value="RBD_domain_sf"/>
</dbReference>
<dbReference type="SMART" id="SM00360">
    <property type="entry name" value="RRM"/>
    <property type="match status" value="1"/>
</dbReference>
<evidence type="ECO:0000256" key="1">
    <source>
        <dbReference type="ARBA" id="ARBA00022884"/>
    </source>
</evidence>
<protein>
    <recommendedName>
        <fullName evidence="8">G3BP-like protein</fullName>
    </recommendedName>
</protein>
<dbReference type="PANTHER" id="PTHR10693">
    <property type="entry name" value="RAS GTPASE-ACTIVATING PROTEIN-BINDING PROTEIN"/>
    <property type="match status" value="1"/>
</dbReference>
<evidence type="ECO:0000259" key="4">
    <source>
        <dbReference type="PROSITE" id="PS50102"/>
    </source>
</evidence>
<dbReference type="OrthoDB" id="339151at2759"/>
<feature type="compositionally biased region" description="Polar residues" evidence="3">
    <location>
        <begin position="219"/>
        <end position="229"/>
    </location>
</feature>
<evidence type="ECO:0000313" key="6">
    <source>
        <dbReference type="EMBL" id="KAJ4840270.1"/>
    </source>
</evidence>
<feature type="region of interest" description="Disordered" evidence="3">
    <location>
        <begin position="260"/>
        <end position="297"/>
    </location>
</feature>
<dbReference type="Proteomes" id="UP001141552">
    <property type="component" value="Unassembled WGS sequence"/>
</dbReference>
<dbReference type="GO" id="GO:0003729">
    <property type="term" value="F:mRNA binding"/>
    <property type="evidence" value="ECO:0007669"/>
    <property type="project" value="TreeGrafter"/>
</dbReference>
<feature type="domain" description="RRM" evidence="4">
    <location>
        <begin position="315"/>
        <end position="392"/>
    </location>
</feature>
<dbReference type="CDD" id="cd00780">
    <property type="entry name" value="NTF2"/>
    <property type="match status" value="1"/>
</dbReference>
<dbReference type="Gene3D" id="3.10.450.50">
    <property type="match status" value="1"/>
</dbReference>
<dbReference type="SUPFAM" id="SSF54928">
    <property type="entry name" value="RNA-binding domain, RBD"/>
    <property type="match status" value="1"/>
</dbReference>
<evidence type="ECO:0000259" key="5">
    <source>
        <dbReference type="PROSITE" id="PS50177"/>
    </source>
</evidence>
<dbReference type="InterPro" id="IPR018222">
    <property type="entry name" value="Nuclear_transport_factor_2_euk"/>
</dbReference>
<dbReference type="AlphaFoldDB" id="A0A9Q0JGY3"/>
<dbReference type="PROSITE" id="PS50177">
    <property type="entry name" value="NTF2_DOMAIN"/>
    <property type="match status" value="1"/>
</dbReference>
<evidence type="ECO:0008006" key="8">
    <source>
        <dbReference type="Google" id="ProtNLM"/>
    </source>
</evidence>
<accession>A0A9Q0JGY3</accession>
<evidence type="ECO:0000313" key="7">
    <source>
        <dbReference type="Proteomes" id="UP001141552"/>
    </source>
</evidence>
<dbReference type="PROSITE" id="PS50102">
    <property type="entry name" value="RRM"/>
    <property type="match status" value="1"/>
</dbReference>
<evidence type="ECO:0000256" key="2">
    <source>
        <dbReference type="PROSITE-ProRule" id="PRU00176"/>
    </source>
</evidence>